<organism evidence="3 4">
    <name type="scientific">Bacillus weihaiensis</name>
    <dbReference type="NCBI Taxonomy" id="1547283"/>
    <lineage>
        <taxon>Bacteria</taxon>
        <taxon>Bacillati</taxon>
        <taxon>Bacillota</taxon>
        <taxon>Bacilli</taxon>
        <taxon>Bacillales</taxon>
        <taxon>Bacillaceae</taxon>
        <taxon>Bacillus</taxon>
    </lineage>
</organism>
<protein>
    <recommendedName>
        <fullName evidence="2">SGNH hydrolase-type esterase domain-containing protein</fullName>
    </recommendedName>
</protein>
<dbReference type="EMBL" id="CP016020">
    <property type="protein sequence ID" value="APH04703.1"/>
    <property type="molecule type" value="Genomic_DNA"/>
</dbReference>
<dbReference type="STRING" id="1547283.A9C19_08050"/>
<dbReference type="Gene3D" id="3.40.50.1110">
    <property type="entry name" value="SGNH hydrolase"/>
    <property type="match status" value="1"/>
</dbReference>
<evidence type="ECO:0000313" key="3">
    <source>
        <dbReference type="EMBL" id="APH04703.1"/>
    </source>
</evidence>
<dbReference type="OrthoDB" id="252349at2"/>
<dbReference type="AlphaFoldDB" id="A0A1L3MQU1"/>
<keyword evidence="4" id="KW-1185">Reference proteome</keyword>
<dbReference type="Pfam" id="PF13472">
    <property type="entry name" value="Lipase_GDSL_2"/>
    <property type="match status" value="1"/>
</dbReference>
<dbReference type="PANTHER" id="PTHR30383">
    <property type="entry name" value="THIOESTERASE 1/PROTEASE 1/LYSOPHOSPHOLIPASE L1"/>
    <property type="match status" value="1"/>
</dbReference>
<keyword evidence="1" id="KW-0732">Signal</keyword>
<dbReference type="PANTHER" id="PTHR30383:SF27">
    <property type="entry name" value="SPORE GERMINATION LIPASE LIPC"/>
    <property type="match status" value="1"/>
</dbReference>
<dbReference type="InterPro" id="IPR036514">
    <property type="entry name" value="SGNH_hydro_sf"/>
</dbReference>
<accession>A0A1L3MQU1</accession>
<sequence>MIRKIGLLSVLCFTMIAIGCSNGINTTLSNKPVSIMEKENPPEEFVPITLNVVGIGDSLTKGVGDNMDEGGYLGRVSELLKQNDTIKDINLTNYGVKGHKTTNLLKKLEEEEVASSLKEADLIFMTIGGNDIMNVVKQNILSLDFKPFREEQINYVRNFNEIVDTIRSYNPDVKIVYSGLYNPFKFLLPELTEIDNIVSEWNLSSSEILANDSNSLYVPVEDIFANATDNKLLDKEDEFHPNGIGYSLMADRIYEALTEEQDDLLEKSDE</sequence>
<dbReference type="GO" id="GO:0004622">
    <property type="term" value="F:phosphatidylcholine lysophospholipase activity"/>
    <property type="evidence" value="ECO:0007669"/>
    <property type="project" value="TreeGrafter"/>
</dbReference>
<feature type="domain" description="SGNH hydrolase-type esterase" evidence="2">
    <location>
        <begin position="55"/>
        <end position="247"/>
    </location>
</feature>
<dbReference type="InterPro" id="IPR013830">
    <property type="entry name" value="SGNH_hydro"/>
</dbReference>
<dbReference type="RefSeq" id="WP_072579493.1">
    <property type="nucleotide sequence ID" value="NZ_CP016020.1"/>
</dbReference>
<feature type="signal peptide" evidence="1">
    <location>
        <begin position="1"/>
        <end position="19"/>
    </location>
</feature>
<feature type="chain" id="PRO_5012476308" description="SGNH hydrolase-type esterase domain-containing protein" evidence="1">
    <location>
        <begin position="20"/>
        <end position="270"/>
    </location>
</feature>
<evidence type="ECO:0000256" key="1">
    <source>
        <dbReference type="SAM" id="SignalP"/>
    </source>
</evidence>
<dbReference type="PROSITE" id="PS51257">
    <property type="entry name" value="PROKAR_LIPOPROTEIN"/>
    <property type="match status" value="1"/>
</dbReference>
<gene>
    <name evidence="3" type="ORF">A9C19_08050</name>
</gene>
<evidence type="ECO:0000259" key="2">
    <source>
        <dbReference type="Pfam" id="PF13472"/>
    </source>
</evidence>
<name>A0A1L3MQU1_9BACI</name>
<dbReference type="Proteomes" id="UP000181936">
    <property type="component" value="Chromosome"/>
</dbReference>
<evidence type="ECO:0000313" key="4">
    <source>
        <dbReference type="Proteomes" id="UP000181936"/>
    </source>
</evidence>
<proteinExistence type="predicted"/>
<dbReference type="CDD" id="cd04506">
    <property type="entry name" value="SGNH_hydrolase_YpmR_like"/>
    <property type="match status" value="1"/>
</dbReference>
<dbReference type="KEGG" id="bwh:A9C19_08050"/>
<dbReference type="SUPFAM" id="SSF52266">
    <property type="entry name" value="SGNH hydrolase"/>
    <property type="match status" value="1"/>
</dbReference>
<dbReference type="InterPro" id="IPR051532">
    <property type="entry name" value="Ester_Hydrolysis_Enzymes"/>
</dbReference>
<reference evidence="3 4" key="1">
    <citation type="journal article" date="2016" name="Sci. Rep.">
        <title>Complete genome sequence and transcriptomic analysis of a novel marine strain Bacillus weihaiensis reveals the mechanism of brown algae degradation.</title>
        <authorList>
            <person name="Zhu Y."/>
            <person name="Chen P."/>
            <person name="Bao Y."/>
            <person name="Men Y."/>
            <person name="Zeng Y."/>
            <person name="Yang J."/>
            <person name="Sun J."/>
            <person name="Sun Y."/>
        </authorList>
    </citation>
    <scope>NUCLEOTIDE SEQUENCE [LARGE SCALE GENOMIC DNA]</scope>
    <source>
        <strain evidence="3 4">Alg07</strain>
    </source>
</reference>